<organism evidence="10 11">
    <name type="scientific">Paxillus rubicundulus Ve08.2h10</name>
    <dbReference type="NCBI Taxonomy" id="930991"/>
    <lineage>
        <taxon>Eukaryota</taxon>
        <taxon>Fungi</taxon>
        <taxon>Dikarya</taxon>
        <taxon>Basidiomycota</taxon>
        <taxon>Agaricomycotina</taxon>
        <taxon>Agaricomycetes</taxon>
        <taxon>Agaricomycetidae</taxon>
        <taxon>Boletales</taxon>
        <taxon>Paxilineae</taxon>
        <taxon>Paxillaceae</taxon>
        <taxon>Paxillus</taxon>
    </lineage>
</organism>
<protein>
    <recommendedName>
        <fullName evidence="12">B-block binding subunit of TFIIIC domain-containing protein</fullName>
    </recommendedName>
</protein>
<evidence type="ECO:0000313" key="10">
    <source>
        <dbReference type="EMBL" id="KIK99780.1"/>
    </source>
</evidence>
<dbReference type="GO" id="GO:0000127">
    <property type="term" value="C:transcription factor TFIIIC complex"/>
    <property type="evidence" value="ECO:0007669"/>
    <property type="project" value="InterPro"/>
</dbReference>
<dbReference type="GO" id="GO:0003677">
    <property type="term" value="F:DNA binding"/>
    <property type="evidence" value="ECO:0007669"/>
    <property type="project" value="UniProtKB-KW"/>
</dbReference>
<feature type="domain" description="Transcription factor tau subunit sfc3/Tfc3 C-terminal" evidence="9">
    <location>
        <begin position="1513"/>
        <end position="1828"/>
    </location>
</feature>
<evidence type="ECO:0000256" key="3">
    <source>
        <dbReference type="ARBA" id="ARBA00023125"/>
    </source>
</evidence>
<proteinExistence type="predicted"/>
<feature type="region of interest" description="Disordered" evidence="7">
    <location>
        <begin position="508"/>
        <end position="626"/>
    </location>
</feature>
<keyword evidence="2" id="KW-0597">Phosphoprotein</keyword>
<comment type="subcellular location">
    <subcellularLocation>
        <location evidence="1">Nucleus</location>
    </subcellularLocation>
</comment>
<dbReference type="InterPro" id="IPR007309">
    <property type="entry name" value="TFIIIC_Bblock-bd"/>
</dbReference>
<keyword evidence="6" id="KW-0175">Coiled coil</keyword>
<dbReference type="InParanoid" id="A0A0D0ECQ5"/>
<evidence type="ECO:0008006" key="12">
    <source>
        <dbReference type="Google" id="ProtNLM"/>
    </source>
</evidence>
<dbReference type="InterPro" id="IPR044210">
    <property type="entry name" value="Tfc3-like"/>
</dbReference>
<dbReference type="STRING" id="930991.A0A0D0ECQ5"/>
<dbReference type="PANTHER" id="PTHR15180">
    <property type="entry name" value="GENERAL TRANSCRIPTION FACTOR 3C POLYPEPTIDE 1"/>
    <property type="match status" value="1"/>
</dbReference>
<feature type="compositionally biased region" description="Low complexity" evidence="7">
    <location>
        <begin position="610"/>
        <end position="625"/>
    </location>
</feature>
<dbReference type="GO" id="GO:0042791">
    <property type="term" value="P:5S class rRNA transcription by RNA polymerase III"/>
    <property type="evidence" value="ECO:0007669"/>
    <property type="project" value="TreeGrafter"/>
</dbReference>
<evidence type="ECO:0000259" key="9">
    <source>
        <dbReference type="Pfam" id="PF20222"/>
    </source>
</evidence>
<evidence type="ECO:0000256" key="5">
    <source>
        <dbReference type="ARBA" id="ARBA00023242"/>
    </source>
</evidence>
<feature type="region of interest" description="Disordered" evidence="7">
    <location>
        <begin position="1492"/>
        <end position="1513"/>
    </location>
</feature>
<name>A0A0D0ECQ5_9AGAM</name>
<dbReference type="Pfam" id="PF20222">
    <property type="entry name" value="DUF6581"/>
    <property type="match status" value="1"/>
</dbReference>
<feature type="coiled-coil region" evidence="6">
    <location>
        <begin position="1338"/>
        <end position="1365"/>
    </location>
</feature>
<dbReference type="InterPro" id="IPR035625">
    <property type="entry name" value="Tfc3-like_eWH"/>
</dbReference>
<evidence type="ECO:0000256" key="4">
    <source>
        <dbReference type="ARBA" id="ARBA00023163"/>
    </source>
</evidence>
<dbReference type="InterPro" id="IPR036390">
    <property type="entry name" value="WH_DNA-bd_sf"/>
</dbReference>
<feature type="compositionally biased region" description="Basic residues" evidence="7">
    <location>
        <begin position="584"/>
        <end position="594"/>
    </location>
</feature>
<reference evidence="10 11" key="1">
    <citation type="submission" date="2014-04" db="EMBL/GenBank/DDBJ databases">
        <authorList>
            <consortium name="DOE Joint Genome Institute"/>
            <person name="Kuo A."/>
            <person name="Kohler A."/>
            <person name="Jargeat P."/>
            <person name="Nagy L.G."/>
            <person name="Floudas D."/>
            <person name="Copeland A."/>
            <person name="Barry K.W."/>
            <person name="Cichocki N."/>
            <person name="Veneault-Fourrey C."/>
            <person name="LaButti K."/>
            <person name="Lindquist E.A."/>
            <person name="Lipzen A."/>
            <person name="Lundell T."/>
            <person name="Morin E."/>
            <person name="Murat C."/>
            <person name="Sun H."/>
            <person name="Tunlid A."/>
            <person name="Henrissat B."/>
            <person name="Grigoriev I.V."/>
            <person name="Hibbett D.S."/>
            <person name="Martin F."/>
            <person name="Nordberg H.P."/>
            <person name="Cantor M.N."/>
            <person name="Hua S.X."/>
        </authorList>
    </citation>
    <scope>NUCLEOTIDE SEQUENCE [LARGE SCALE GENOMIC DNA]</scope>
    <source>
        <strain evidence="10 11">Ve08.2h10</strain>
    </source>
</reference>
<dbReference type="GO" id="GO:0006384">
    <property type="term" value="P:transcription initiation at RNA polymerase III promoter"/>
    <property type="evidence" value="ECO:0007669"/>
    <property type="project" value="InterPro"/>
</dbReference>
<dbReference type="SUPFAM" id="SSF46785">
    <property type="entry name" value="Winged helix' DNA-binding domain"/>
    <property type="match status" value="1"/>
</dbReference>
<keyword evidence="4" id="KW-0804">Transcription</keyword>
<evidence type="ECO:0000256" key="7">
    <source>
        <dbReference type="SAM" id="MobiDB-lite"/>
    </source>
</evidence>
<feature type="domain" description="B-block binding subunit of TFIIIC" evidence="8">
    <location>
        <begin position="148"/>
        <end position="206"/>
    </location>
</feature>
<gene>
    <name evidence="10" type="ORF">PAXRUDRAFT_445053</name>
</gene>
<dbReference type="Proteomes" id="UP000054538">
    <property type="component" value="Unassembled WGS sequence"/>
</dbReference>
<keyword evidence="11" id="KW-1185">Reference proteome</keyword>
<keyword evidence="3" id="KW-0238">DNA-binding</keyword>
<feature type="compositionally biased region" description="Basic and acidic residues" evidence="7">
    <location>
        <begin position="508"/>
        <end position="518"/>
    </location>
</feature>
<dbReference type="Pfam" id="PF04182">
    <property type="entry name" value="B-block_TFIIIC"/>
    <property type="match status" value="1"/>
</dbReference>
<evidence type="ECO:0000256" key="1">
    <source>
        <dbReference type="ARBA" id="ARBA00004123"/>
    </source>
</evidence>
<feature type="compositionally biased region" description="Acidic residues" evidence="7">
    <location>
        <begin position="530"/>
        <end position="539"/>
    </location>
</feature>
<dbReference type="HOGENOM" id="CLU_000498_0_0_1"/>
<evidence type="ECO:0000313" key="11">
    <source>
        <dbReference type="Proteomes" id="UP000054538"/>
    </source>
</evidence>
<dbReference type="InterPro" id="IPR046488">
    <property type="entry name" value="Sfc3/Tfc3_C"/>
</dbReference>
<feature type="compositionally biased region" description="Polar residues" evidence="7">
    <location>
        <begin position="767"/>
        <end position="787"/>
    </location>
</feature>
<evidence type="ECO:0000256" key="6">
    <source>
        <dbReference type="SAM" id="Coils"/>
    </source>
</evidence>
<dbReference type="GO" id="GO:0005634">
    <property type="term" value="C:nucleus"/>
    <property type="evidence" value="ECO:0007669"/>
    <property type="project" value="UniProtKB-SubCell"/>
</dbReference>
<keyword evidence="5" id="KW-0539">Nucleus</keyword>
<dbReference type="PANTHER" id="PTHR15180:SF1">
    <property type="entry name" value="GENERAL TRANSCRIPTION FACTOR 3C POLYPEPTIDE 1"/>
    <property type="match status" value="1"/>
</dbReference>
<dbReference type="OrthoDB" id="68020at2759"/>
<reference evidence="11" key="2">
    <citation type="submission" date="2015-01" db="EMBL/GenBank/DDBJ databases">
        <title>Evolutionary Origins and Diversification of the Mycorrhizal Mutualists.</title>
        <authorList>
            <consortium name="DOE Joint Genome Institute"/>
            <consortium name="Mycorrhizal Genomics Consortium"/>
            <person name="Kohler A."/>
            <person name="Kuo A."/>
            <person name="Nagy L.G."/>
            <person name="Floudas D."/>
            <person name="Copeland A."/>
            <person name="Barry K.W."/>
            <person name="Cichocki N."/>
            <person name="Veneault-Fourrey C."/>
            <person name="LaButti K."/>
            <person name="Lindquist E.A."/>
            <person name="Lipzen A."/>
            <person name="Lundell T."/>
            <person name="Morin E."/>
            <person name="Murat C."/>
            <person name="Riley R."/>
            <person name="Ohm R."/>
            <person name="Sun H."/>
            <person name="Tunlid A."/>
            <person name="Henrissat B."/>
            <person name="Grigoriev I.V."/>
            <person name="Hibbett D.S."/>
            <person name="Martin F."/>
        </authorList>
    </citation>
    <scope>NUCLEOTIDE SEQUENCE [LARGE SCALE GENOMIC DNA]</scope>
    <source>
        <strain evidence="11">Ve08.2h10</strain>
    </source>
</reference>
<sequence>MDELVHHCLRELSFDGDLGCNVSRLRDFIVGFYSTQDNHPQVVDDAFCAFLWSVVVQQPSVRVGTVPPGVTSKVHIAPQTSAQRKAVAKGNAIAEEALPSLLLVENARKRSLEDLKRQYGDDLRIAVDPETSFAAITGSHIRPPKLSPMVYTALQLITQGREEGITTVELGRKTKYDQKTCFYLIKQLIELGFIIKARRGGVGNHTCIHKYFVERSQLWRQIQDEEAQDGEVVITGENLQPRDMADESVVQGGPSQIVFDPIDSRHLSSLPLVKNRIVKLLKASRNYIHASNNLLMTIGFMHPTKTDRRFFQTRLRELIQQGVIERVLVPSNKVRDRTTKCIRLITPDNQLPEGTVVVALQDVDEDDKDVVLEEGVFAGHTEVKAHLSIQKQVSNMLEEAGPSGLTLNEICTSLGHFDKRTIELLLTRASKTRPPAHLSDLGIVDLMETYGRERRHRYFTVSAYKTVVASEQLQETTTSLADVDLSRVGEFAELDPQLFYNTTEELYAHQDSSKEKAAAKSKKRKRGGDGEESSEEENEPLPKPKRGRPRRATGVTAGSPAPPKKRGGPRKQLLPDDGNEPKQRGRPPKKRKTGTKPAEEVPTGEDGETPSAPLIPVSVLLPSPSQTHDRENAIAAEAGGRQSLHAEVQGAQIELTVATPTAGSSTVVDVTQQLASPSGGLAAKKSQKTRDIHTMKHPLETSTFPHGDVSGTPAGPVPRRSTRKSKQLLRGAESLATHGKVSVLGPSVADLLLAEESPVVQLEEGSTMVTDGSQPSTKPDESSSQGKTLVPEAEGEPVYQPSTSTLATFTEKEPSLASAEGAGAGEKRKETSRLSSSRPAKRGRTKDNEKSRSNINISSLRRENELHKVIDSVGGVANMYSRDILEAHAILLDTMTQAKEPTSAPVGTRIDKRTVEATFKSMEDRGRIKMLKTSFFSSSGVSRPACLVYLPETPQEKVNAFLRQLSQNIPSTTVPPVKTLEEPVDYGTSVRSAQPASLPLQLLQMEEQGEKQDERLKQLFSYDSNTIRDLLLTERTTVAQLYGFIVPKALRVRQLHIHTLGLFQQPSPSPLAISSQHGIIDISYYHQDVSLALYCSLIAVVVHDEDLLNLLASDEGKQTLIKQLPVNIAASLQIGKSRSRSRILDLLEMLRSLGLVTPLECTDAVDAPYKCVNSNGDAVAFKEAALEGWSPGTPVIAPRFWRFHTSGSIYLWALSESCPSYWKDLPINTPTEGAAYWDELHNVSRDQAHAQSAVCPPTNPPSPLKASASLGKCLRRRSSWDPDYVMTWHQKHYLARHVVISTGETPLNAEDADAQLDQICYVTSAPRRAVVNHFAASGDRIARDLEKARQRLKRARAEEDAQQNIDAKAALFRKAEEAKAQRDRDWEELLHRTHPEPVKGTLAVRVRAVRSRFMQSAITKDPSYWENEIHETIKDAGLAAREIISQPKATAVPRVHKPATGPPLLVANPPEKLIEVLIAQQGPPITQPVRVRRKGKTKEEIAEAESEAKTTPRRARFHWTREYDELARDASVIIRARCRDGARLDLSALDQVFPAVPRNSVRQRATHLRESAADDLYMARLEDQWYTVWLQHRGTPYLPDEDPSSPSNFDLIKHIEFLRRHVDKNALRVGFVERQAAGKLTASVEELYERYEVREDTDFVSTWDFMWNTMVEEGREKQFLRQAFTKEPDIPLESTKKENVQLAEAALKMVFGAPSELYNPVSATKLLHSAGEQSVSLARTNLLQQGVLSKLVRDPKKTKPGRTLKISDTNLNAIGGSFPQDFFQDAISLDDIAVEKVVDEMEWPLVASEGDVATLLQLVSEDQVDFIVDLTQSRYARPKIDWNSKRAGTVILVHLPRQLAEYSNR</sequence>
<accession>A0A0D0ECQ5</accession>
<feature type="compositionally biased region" description="Basic and acidic residues" evidence="7">
    <location>
        <begin position="1497"/>
        <end position="1510"/>
    </location>
</feature>
<feature type="region of interest" description="Disordered" evidence="7">
    <location>
        <begin position="759"/>
        <end position="859"/>
    </location>
</feature>
<feature type="compositionally biased region" description="Basic and acidic residues" evidence="7">
    <location>
        <begin position="688"/>
        <end position="699"/>
    </location>
</feature>
<dbReference type="CDD" id="cd16169">
    <property type="entry name" value="Tau138_eWH"/>
    <property type="match status" value="1"/>
</dbReference>
<evidence type="ECO:0000259" key="8">
    <source>
        <dbReference type="Pfam" id="PF04182"/>
    </source>
</evidence>
<evidence type="ECO:0000256" key="2">
    <source>
        <dbReference type="ARBA" id="ARBA00022553"/>
    </source>
</evidence>
<feature type="region of interest" description="Disordered" evidence="7">
    <location>
        <begin position="677"/>
        <end position="743"/>
    </location>
</feature>
<dbReference type="EMBL" id="KN824850">
    <property type="protein sequence ID" value="KIK99780.1"/>
    <property type="molecule type" value="Genomic_DNA"/>
</dbReference>